<dbReference type="Proteomes" id="UP001311232">
    <property type="component" value="Unassembled WGS sequence"/>
</dbReference>
<organism evidence="1 2">
    <name type="scientific">Crenichthys baileyi</name>
    <name type="common">White River springfish</name>
    <dbReference type="NCBI Taxonomy" id="28760"/>
    <lineage>
        <taxon>Eukaryota</taxon>
        <taxon>Metazoa</taxon>
        <taxon>Chordata</taxon>
        <taxon>Craniata</taxon>
        <taxon>Vertebrata</taxon>
        <taxon>Euteleostomi</taxon>
        <taxon>Actinopterygii</taxon>
        <taxon>Neopterygii</taxon>
        <taxon>Teleostei</taxon>
        <taxon>Neoteleostei</taxon>
        <taxon>Acanthomorphata</taxon>
        <taxon>Ovalentaria</taxon>
        <taxon>Atherinomorphae</taxon>
        <taxon>Cyprinodontiformes</taxon>
        <taxon>Goodeidae</taxon>
        <taxon>Crenichthys</taxon>
    </lineage>
</organism>
<sequence>MTHRLTDRELCCQGLNSSCKRPAAPRHAPLLPRWLRDIPAALRRSAHEESVMEWLCEPPGSISRCTAATLLLLQPCGLNAQIRDRILLPPLPVYEWERAQMVVSSEKPSMQLGLGLDGGTWREHTLSLAQDGIDIPQEMIRKSWTIVPNCWDKMCLFTQRGIFDKWLFCQIIVKPTGDMLG</sequence>
<evidence type="ECO:0000313" key="1">
    <source>
        <dbReference type="EMBL" id="KAK5608680.1"/>
    </source>
</evidence>
<proteinExistence type="predicted"/>
<gene>
    <name evidence="1" type="ORF">CRENBAI_021843</name>
</gene>
<reference evidence="1 2" key="1">
    <citation type="submission" date="2021-06" db="EMBL/GenBank/DDBJ databases">
        <authorList>
            <person name="Palmer J.M."/>
        </authorList>
    </citation>
    <scope>NUCLEOTIDE SEQUENCE [LARGE SCALE GENOMIC DNA]</scope>
    <source>
        <strain evidence="1 2">MEX-2019</strain>
        <tissue evidence="1">Muscle</tissue>
    </source>
</reference>
<keyword evidence="2" id="KW-1185">Reference proteome</keyword>
<name>A0AAV9RI47_9TELE</name>
<protein>
    <submittedName>
        <fullName evidence="1">Uncharacterized protein</fullName>
    </submittedName>
</protein>
<dbReference type="AlphaFoldDB" id="A0AAV9RI47"/>
<accession>A0AAV9RI47</accession>
<comment type="caution">
    <text evidence="1">The sequence shown here is derived from an EMBL/GenBank/DDBJ whole genome shotgun (WGS) entry which is preliminary data.</text>
</comment>
<evidence type="ECO:0000313" key="2">
    <source>
        <dbReference type="Proteomes" id="UP001311232"/>
    </source>
</evidence>
<dbReference type="EMBL" id="JAHHUM010001790">
    <property type="protein sequence ID" value="KAK5608680.1"/>
    <property type="molecule type" value="Genomic_DNA"/>
</dbReference>